<dbReference type="AlphaFoldDB" id="A0A024X1E2"/>
<proteinExistence type="predicted"/>
<name>A0A024X1E2_PLAFC</name>
<keyword evidence="1" id="KW-0472">Membrane</keyword>
<reference evidence="2 3" key="2">
    <citation type="submission" date="2013-02" db="EMBL/GenBank/DDBJ databases">
        <title>The Genome Sequence of Plasmodium falciparum CAMP/Malaysia.</title>
        <authorList>
            <consortium name="The Broad Institute Genome Sequencing Platform"/>
            <consortium name="The Broad Institute Genome Sequencing Center for Infectious Disease"/>
            <person name="Neafsey D."/>
            <person name="Cheeseman I."/>
            <person name="Volkman S."/>
            <person name="Adams J."/>
            <person name="Walker B."/>
            <person name="Young S.K."/>
            <person name="Zeng Q."/>
            <person name="Gargeya S."/>
            <person name="Fitzgerald M."/>
            <person name="Haas B."/>
            <person name="Abouelleil A."/>
            <person name="Alvarado L."/>
            <person name="Arachchi H.M."/>
            <person name="Berlin A.M."/>
            <person name="Chapman S.B."/>
            <person name="Dewar J."/>
            <person name="Goldberg J."/>
            <person name="Griggs A."/>
            <person name="Gujja S."/>
            <person name="Hansen M."/>
            <person name="Howarth C."/>
            <person name="Imamovic A."/>
            <person name="Larimer J."/>
            <person name="McCowan C."/>
            <person name="Murphy C."/>
            <person name="Neiman D."/>
            <person name="Pearson M."/>
            <person name="Priest M."/>
            <person name="Roberts A."/>
            <person name="Saif S."/>
            <person name="Shea T."/>
            <person name="Sisk P."/>
            <person name="Sykes S."/>
            <person name="Wortman J."/>
            <person name="Nusbaum C."/>
            <person name="Birren B."/>
        </authorList>
    </citation>
    <scope>NUCLEOTIDE SEQUENCE [LARGE SCALE GENOMIC DNA]</scope>
    <source>
        <strain evidence="2 3">CAMP/Malaysia</strain>
    </source>
</reference>
<keyword evidence="1" id="KW-1133">Transmembrane helix</keyword>
<protein>
    <submittedName>
        <fullName evidence="2">Uncharacterized protein</fullName>
    </submittedName>
</protein>
<evidence type="ECO:0000313" key="2">
    <source>
        <dbReference type="EMBL" id="ETW58641.1"/>
    </source>
</evidence>
<dbReference type="EMBL" id="KI927620">
    <property type="protein sequence ID" value="ETW58641.1"/>
    <property type="molecule type" value="Genomic_DNA"/>
</dbReference>
<evidence type="ECO:0000313" key="3">
    <source>
        <dbReference type="Proteomes" id="UP000030694"/>
    </source>
</evidence>
<accession>A0A024X1E2</accession>
<dbReference type="OMA" id="KYMYRRN"/>
<feature type="transmembrane region" description="Helical" evidence="1">
    <location>
        <begin position="30"/>
        <end position="52"/>
    </location>
</feature>
<gene>
    <name evidence="2" type="ORF">PFMC_05738</name>
</gene>
<evidence type="ECO:0000256" key="1">
    <source>
        <dbReference type="SAM" id="Phobius"/>
    </source>
</evidence>
<sequence length="62" mass="7860">MEVPILIKYMYRRNVIGNRKRIKMNISRKIFTLYEIIIFTIFSPHTKLYLYLKYYYFVFMYT</sequence>
<reference evidence="2 3" key="1">
    <citation type="submission" date="2013-02" db="EMBL/GenBank/DDBJ databases">
        <title>The Genome Annotation of Plasmodium falciparum CAMP/Malaysia.</title>
        <authorList>
            <consortium name="The Broad Institute Genome Sequencing Platform"/>
            <consortium name="The Broad Institute Genome Sequencing Center for Infectious Disease"/>
            <person name="Neafsey D."/>
            <person name="Hoffman S."/>
            <person name="Volkman S."/>
            <person name="Rosenthal P."/>
            <person name="Walker B."/>
            <person name="Young S.K."/>
            <person name="Zeng Q."/>
            <person name="Gargeya S."/>
            <person name="Fitzgerald M."/>
            <person name="Haas B."/>
            <person name="Abouelleil A."/>
            <person name="Allen A.W."/>
            <person name="Alvarado L."/>
            <person name="Arachchi H.M."/>
            <person name="Berlin A.M."/>
            <person name="Chapman S.B."/>
            <person name="Gainer-Dewar J."/>
            <person name="Goldberg J."/>
            <person name="Griggs A."/>
            <person name="Gujja S."/>
            <person name="Hansen M."/>
            <person name="Howarth C."/>
            <person name="Imamovic A."/>
            <person name="Ireland A."/>
            <person name="Larimer J."/>
            <person name="McCowan C."/>
            <person name="Murphy C."/>
            <person name="Pearson M."/>
            <person name="Poon T.W."/>
            <person name="Priest M."/>
            <person name="Roberts A."/>
            <person name="Saif S."/>
            <person name="Shea T."/>
            <person name="Sisk P."/>
            <person name="Sykes S."/>
            <person name="Wortman J."/>
            <person name="Nusbaum C."/>
            <person name="Birren B."/>
        </authorList>
    </citation>
    <scope>NUCLEOTIDE SEQUENCE [LARGE SCALE GENOMIC DNA]</scope>
    <source>
        <strain evidence="2 3">CAMP/Malaysia</strain>
    </source>
</reference>
<dbReference type="Proteomes" id="UP000030694">
    <property type="component" value="Unassembled WGS sequence"/>
</dbReference>
<keyword evidence="1" id="KW-0812">Transmembrane</keyword>
<organism evidence="2 3">
    <name type="scientific">Plasmodium falciparum (isolate Camp / Malaysia)</name>
    <dbReference type="NCBI Taxonomy" id="5835"/>
    <lineage>
        <taxon>Eukaryota</taxon>
        <taxon>Sar</taxon>
        <taxon>Alveolata</taxon>
        <taxon>Apicomplexa</taxon>
        <taxon>Aconoidasida</taxon>
        <taxon>Haemosporida</taxon>
        <taxon>Plasmodiidae</taxon>
        <taxon>Plasmodium</taxon>
        <taxon>Plasmodium (Laverania)</taxon>
    </lineage>
</organism>